<evidence type="ECO:0000256" key="4">
    <source>
        <dbReference type="ARBA" id="ARBA00022989"/>
    </source>
</evidence>
<evidence type="ECO:0000256" key="3">
    <source>
        <dbReference type="ARBA" id="ARBA00022692"/>
    </source>
</evidence>
<dbReference type="AlphaFoldDB" id="A0A2T5G1G0"/>
<comment type="caution">
    <text evidence="7">The sequence shown here is derived from an EMBL/GenBank/DDBJ whole genome shotgun (WGS) entry which is preliminary data.</text>
</comment>
<name>A0A2T5G1G0_9SPHN</name>
<feature type="transmembrane region" description="Helical" evidence="6">
    <location>
        <begin position="48"/>
        <end position="72"/>
    </location>
</feature>
<dbReference type="GO" id="GO:0033228">
    <property type="term" value="P:cysteine export across plasma membrane"/>
    <property type="evidence" value="ECO:0007669"/>
    <property type="project" value="TreeGrafter"/>
</dbReference>
<keyword evidence="3 6" id="KW-0812">Transmembrane</keyword>
<accession>A0A2T5G1G0</accession>
<protein>
    <submittedName>
        <fullName evidence="7">Lysine transporter LysE</fullName>
    </submittedName>
</protein>
<keyword evidence="2" id="KW-1003">Cell membrane</keyword>
<gene>
    <name evidence="7" type="ORF">CLG96_02300</name>
</gene>
<organism evidence="7 8">
    <name type="scientific">Sphingomonas oleivorans</name>
    <dbReference type="NCBI Taxonomy" id="1735121"/>
    <lineage>
        <taxon>Bacteria</taxon>
        <taxon>Pseudomonadati</taxon>
        <taxon>Pseudomonadota</taxon>
        <taxon>Alphaproteobacteria</taxon>
        <taxon>Sphingomonadales</taxon>
        <taxon>Sphingomonadaceae</taxon>
        <taxon>Sphingomonas</taxon>
    </lineage>
</organism>
<feature type="transmembrane region" description="Helical" evidence="6">
    <location>
        <begin position="79"/>
        <end position="97"/>
    </location>
</feature>
<evidence type="ECO:0000256" key="2">
    <source>
        <dbReference type="ARBA" id="ARBA00022475"/>
    </source>
</evidence>
<reference evidence="7 8" key="1">
    <citation type="submission" date="2017-09" db="EMBL/GenBank/DDBJ databases">
        <title>Sphingomonas panjinensis sp.nov., isolated from oil-contaminated soil.</title>
        <authorList>
            <person name="Wang L."/>
            <person name="Chen L."/>
        </authorList>
    </citation>
    <scope>NUCLEOTIDE SEQUENCE [LARGE SCALE GENOMIC DNA]</scope>
    <source>
        <strain evidence="7 8">FW-11</strain>
    </source>
</reference>
<keyword evidence="5 6" id="KW-0472">Membrane</keyword>
<evidence type="ECO:0000256" key="1">
    <source>
        <dbReference type="ARBA" id="ARBA00004651"/>
    </source>
</evidence>
<dbReference type="EMBL" id="NWBU01000004">
    <property type="protein sequence ID" value="PTQ12997.1"/>
    <property type="molecule type" value="Genomic_DNA"/>
</dbReference>
<feature type="transmembrane region" description="Helical" evidence="6">
    <location>
        <begin position="7"/>
        <end position="28"/>
    </location>
</feature>
<dbReference type="RefSeq" id="WP_107966233.1">
    <property type="nucleotide sequence ID" value="NZ_NWBU01000004.1"/>
</dbReference>
<dbReference type="Proteomes" id="UP000244162">
    <property type="component" value="Unassembled WGS sequence"/>
</dbReference>
<evidence type="ECO:0000313" key="8">
    <source>
        <dbReference type="Proteomes" id="UP000244162"/>
    </source>
</evidence>
<keyword evidence="4 6" id="KW-1133">Transmembrane helix</keyword>
<feature type="transmembrane region" description="Helical" evidence="6">
    <location>
        <begin position="117"/>
        <end position="137"/>
    </location>
</feature>
<dbReference type="PANTHER" id="PTHR30086">
    <property type="entry name" value="ARGININE EXPORTER PROTEIN ARGO"/>
    <property type="match status" value="1"/>
</dbReference>
<feature type="transmembrane region" description="Helical" evidence="6">
    <location>
        <begin position="186"/>
        <end position="204"/>
    </location>
</feature>
<dbReference type="InterPro" id="IPR001123">
    <property type="entry name" value="LeuE-type"/>
</dbReference>
<dbReference type="GO" id="GO:0005886">
    <property type="term" value="C:plasma membrane"/>
    <property type="evidence" value="ECO:0007669"/>
    <property type="project" value="UniProtKB-SubCell"/>
</dbReference>
<dbReference type="GO" id="GO:0015171">
    <property type="term" value="F:amino acid transmembrane transporter activity"/>
    <property type="evidence" value="ECO:0007669"/>
    <property type="project" value="TreeGrafter"/>
</dbReference>
<evidence type="ECO:0000256" key="5">
    <source>
        <dbReference type="ARBA" id="ARBA00023136"/>
    </source>
</evidence>
<dbReference type="PANTHER" id="PTHR30086:SF20">
    <property type="entry name" value="ARGININE EXPORTER PROTEIN ARGO-RELATED"/>
    <property type="match status" value="1"/>
</dbReference>
<proteinExistence type="predicted"/>
<dbReference type="OrthoDB" id="9804822at2"/>
<keyword evidence="8" id="KW-1185">Reference proteome</keyword>
<evidence type="ECO:0000313" key="7">
    <source>
        <dbReference type="EMBL" id="PTQ12997.1"/>
    </source>
</evidence>
<evidence type="ECO:0000256" key="6">
    <source>
        <dbReference type="SAM" id="Phobius"/>
    </source>
</evidence>
<feature type="transmembrane region" description="Helical" evidence="6">
    <location>
        <begin position="144"/>
        <end position="166"/>
    </location>
</feature>
<sequence length="205" mass="21398">MSSGAALDVALVAPLILYSVLMTITPGPNNMMLASSGLLFGVRRTVPHMLGISTGMMVLISVVGAGLGGLFAAEPRLGLALKLVGIVYLLYLSWKLWRAGEPGGATAARPLSFHGAAAFQFANPKAWLMALTAIAAFAAPGPGYAARVLFVALVMGVVGFPCISVWAGFGAGIKALMHARPDALRWFNRAMALLTALTVLLIIYE</sequence>
<dbReference type="Pfam" id="PF01810">
    <property type="entry name" value="LysE"/>
    <property type="match status" value="1"/>
</dbReference>
<comment type="subcellular location">
    <subcellularLocation>
        <location evidence="1">Cell membrane</location>
        <topology evidence="1">Multi-pass membrane protein</topology>
    </subcellularLocation>
</comment>